<evidence type="ECO:0000256" key="4">
    <source>
        <dbReference type="ARBA" id="ARBA00023242"/>
    </source>
</evidence>
<dbReference type="InterPro" id="IPR007811">
    <property type="entry name" value="RPC4"/>
</dbReference>
<feature type="compositionally biased region" description="Basic and acidic residues" evidence="5">
    <location>
        <begin position="65"/>
        <end position="83"/>
    </location>
</feature>
<dbReference type="Proteomes" id="UP000653454">
    <property type="component" value="Unassembled WGS sequence"/>
</dbReference>
<name>A0A8S4FR56_PLUXY</name>
<feature type="region of interest" description="Disordered" evidence="5">
    <location>
        <begin position="1"/>
        <end position="97"/>
    </location>
</feature>
<feature type="region of interest" description="Disordered" evidence="5">
    <location>
        <begin position="204"/>
        <end position="224"/>
    </location>
</feature>
<evidence type="ECO:0000256" key="2">
    <source>
        <dbReference type="ARBA" id="ARBA00022478"/>
    </source>
</evidence>
<dbReference type="AlphaFoldDB" id="A0A8S4FR56"/>
<feature type="region of interest" description="Disordered" evidence="5">
    <location>
        <begin position="151"/>
        <end position="172"/>
    </location>
</feature>
<proteinExistence type="predicted"/>
<keyword evidence="3" id="KW-0804">Transcription</keyword>
<keyword evidence="2" id="KW-0240">DNA-directed RNA polymerase</keyword>
<gene>
    <name evidence="6" type="ORF">PLXY2_LOCUS10094</name>
</gene>
<sequence>MSDSREKQSATNGTSSSVTDPLQRLSSFKTPRDLSLGGAKPSKKVFTPNLNISRNKKGPNLPTVTRDKSHDKGKKDRKSDRNRNIKNGPNIIKSSGVFSEGVAASEIRSSRAYVGGSRDSDAAPVLQKPFIRVKDVYKIDKELEEQKIRTALGAAAEEPSDEEAPDALADSDAPVRLPLSDGGWLHSKPKASIKVKQEVIIKEEPTEDCSMPSVEEKKAIPDVKKDVSEETDIVSLLRSDKPTLIMLQFPDTLPGRAAAPEDDAPKRRDKSQPSSSTEPAAEDSEEKPDPDRCRLADLQEGRMGKLLIHRSGRVEIQLGDTMFDVAAGTPCSFRQEAVSVAVDEDSRSANLVSLGALPHKLNILPNWEALLADMALY</sequence>
<dbReference type="GO" id="GO:0005666">
    <property type="term" value="C:RNA polymerase III complex"/>
    <property type="evidence" value="ECO:0007669"/>
    <property type="project" value="InterPro"/>
</dbReference>
<reference evidence="6" key="1">
    <citation type="submission" date="2020-11" db="EMBL/GenBank/DDBJ databases">
        <authorList>
            <person name="Whiteford S."/>
        </authorList>
    </citation>
    <scope>NUCLEOTIDE SEQUENCE</scope>
</reference>
<accession>A0A8S4FR56</accession>
<dbReference type="Pfam" id="PF05132">
    <property type="entry name" value="RNA_pol_Rpc4"/>
    <property type="match status" value="1"/>
</dbReference>
<dbReference type="GO" id="GO:0003677">
    <property type="term" value="F:DNA binding"/>
    <property type="evidence" value="ECO:0007669"/>
    <property type="project" value="InterPro"/>
</dbReference>
<evidence type="ECO:0000313" key="7">
    <source>
        <dbReference type="Proteomes" id="UP000653454"/>
    </source>
</evidence>
<keyword evidence="4" id="KW-0539">Nucleus</keyword>
<protein>
    <submittedName>
        <fullName evidence="6">(diamondback moth) hypothetical protein</fullName>
    </submittedName>
</protein>
<organism evidence="6 7">
    <name type="scientific">Plutella xylostella</name>
    <name type="common">Diamondback moth</name>
    <name type="synonym">Plutella maculipennis</name>
    <dbReference type="NCBI Taxonomy" id="51655"/>
    <lineage>
        <taxon>Eukaryota</taxon>
        <taxon>Metazoa</taxon>
        <taxon>Ecdysozoa</taxon>
        <taxon>Arthropoda</taxon>
        <taxon>Hexapoda</taxon>
        <taxon>Insecta</taxon>
        <taxon>Pterygota</taxon>
        <taxon>Neoptera</taxon>
        <taxon>Endopterygota</taxon>
        <taxon>Lepidoptera</taxon>
        <taxon>Glossata</taxon>
        <taxon>Ditrysia</taxon>
        <taxon>Yponomeutoidea</taxon>
        <taxon>Plutellidae</taxon>
        <taxon>Plutella</taxon>
    </lineage>
</organism>
<keyword evidence="7" id="KW-1185">Reference proteome</keyword>
<dbReference type="EMBL" id="CAJHNJ030000043">
    <property type="protein sequence ID" value="CAG9130917.1"/>
    <property type="molecule type" value="Genomic_DNA"/>
</dbReference>
<evidence type="ECO:0000256" key="3">
    <source>
        <dbReference type="ARBA" id="ARBA00023163"/>
    </source>
</evidence>
<comment type="subcellular location">
    <subcellularLocation>
        <location evidence="1">Nucleus</location>
    </subcellularLocation>
</comment>
<feature type="compositionally biased region" description="Polar residues" evidence="5">
    <location>
        <begin position="9"/>
        <end position="29"/>
    </location>
</feature>
<feature type="compositionally biased region" description="Basic and acidic residues" evidence="5">
    <location>
        <begin position="214"/>
        <end position="224"/>
    </location>
</feature>
<feature type="region of interest" description="Disordered" evidence="5">
    <location>
        <begin position="248"/>
        <end position="292"/>
    </location>
</feature>
<dbReference type="PANTHER" id="PTHR13408:SF0">
    <property type="entry name" value="DNA-DIRECTED RNA POLYMERASE III SUBUNIT RPC4"/>
    <property type="match status" value="1"/>
</dbReference>
<dbReference type="GO" id="GO:0042797">
    <property type="term" value="P:tRNA transcription by RNA polymerase III"/>
    <property type="evidence" value="ECO:0007669"/>
    <property type="project" value="TreeGrafter"/>
</dbReference>
<evidence type="ECO:0000256" key="5">
    <source>
        <dbReference type="SAM" id="MobiDB-lite"/>
    </source>
</evidence>
<evidence type="ECO:0000313" key="6">
    <source>
        <dbReference type="EMBL" id="CAG9130917.1"/>
    </source>
</evidence>
<comment type="caution">
    <text evidence="6">The sequence shown here is derived from an EMBL/GenBank/DDBJ whole genome shotgun (WGS) entry which is preliminary data.</text>
</comment>
<evidence type="ECO:0000256" key="1">
    <source>
        <dbReference type="ARBA" id="ARBA00004123"/>
    </source>
</evidence>
<dbReference type="PANTHER" id="PTHR13408">
    <property type="entry name" value="DNA-DIRECTED RNA POLYMERASE III"/>
    <property type="match status" value="1"/>
</dbReference>